<evidence type="ECO:0000313" key="12">
    <source>
        <dbReference type="EMBL" id="CAF3847491.1"/>
    </source>
</evidence>
<feature type="transmembrane region" description="Helical" evidence="10">
    <location>
        <begin position="230"/>
        <end position="250"/>
    </location>
</feature>
<feature type="transmembrane region" description="Helical" evidence="10">
    <location>
        <begin position="187"/>
        <end position="210"/>
    </location>
</feature>
<dbReference type="Pfam" id="PF01145">
    <property type="entry name" value="Band_7"/>
    <property type="match status" value="1"/>
</dbReference>
<gene>
    <name evidence="12" type="ORF">OKA104_LOCUS21294</name>
</gene>
<evidence type="ECO:0000256" key="1">
    <source>
        <dbReference type="ARBA" id="ARBA00004370"/>
    </source>
</evidence>
<evidence type="ECO:0000256" key="7">
    <source>
        <dbReference type="ARBA" id="ARBA00022833"/>
    </source>
</evidence>
<dbReference type="PRINTS" id="PR00721">
    <property type="entry name" value="STOMATIN"/>
</dbReference>
<dbReference type="InterPro" id="IPR002867">
    <property type="entry name" value="IBR_dom"/>
</dbReference>
<evidence type="ECO:0000256" key="6">
    <source>
        <dbReference type="ARBA" id="ARBA00022786"/>
    </source>
</evidence>
<dbReference type="PANTHER" id="PTHR43327">
    <property type="entry name" value="STOMATIN-LIKE PROTEIN 2, MITOCHONDRIAL"/>
    <property type="match status" value="1"/>
</dbReference>
<dbReference type="SUPFAM" id="SSF117892">
    <property type="entry name" value="Band 7/SPFH domain"/>
    <property type="match status" value="1"/>
</dbReference>
<comment type="similarity">
    <text evidence="2">Belongs to the band 7/mec-2 family.</text>
</comment>
<dbReference type="GO" id="GO:0008270">
    <property type="term" value="F:zinc ion binding"/>
    <property type="evidence" value="ECO:0007669"/>
    <property type="project" value="UniProtKB-KW"/>
</dbReference>
<evidence type="ECO:0000256" key="9">
    <source>
        <dbReference type="ARBA" id="ARBA00023136"/>
    </source>
</evidence>
<feature type="transmembrane region" description="Helical" evidence="10">
    <location>
        <begin position="25"/>
        <end position="47"/>
    </location>
</feature>
<dbReference type="PROSITE" id="PS50262">
    <property type="entry name" value="G_PROTEIN_RECEP_F1_2"/>
    <property type="match status" value="1"/>
</dbReference>
<feature type="domain" description="G-protein coupled receptors family 1 profile" evidence="11">
    <location>
        <begin position="38"/>
        <end position="247"/>
    </location>
</feature>
<feature type="transmembrane region" description="Helical" evidence="10">
    <location>
        <begin position="143"/>
        <end position="162"/>
    </location>
</feature>
<organism evidence="12 13">
    <name type="scientific">Adineta steineri</name>
    <dbReference type="NCBI Taxonomy" id="433720"/>
    <lineage>
        <taxon>Eukaryota</taxon>
        <taxon>Metazoa</taxon>
        <taxon>Spiralia</taxon>
        <taxon>Gnathifera</taxon>
        <taxon>Rotifera</taxon>
        <taxon>Eurotatoria</taxon>
        <taxon>Bdelloidea</taxon>
        <taxon>Adinetida</taxon>
        <taxon>Adinetidae</taxon>
        <taxon>Adineta</taxon>
    </lineage>
</organism>
<dbReference type="SMART" id="SM00647">
    <property type="entry name" value="IBR"/>
    <property type="match status" value="1"/>
</dbReference>
<proteinExistence type="inferred from homology"/>
<evidence type="ECO:0000256" key="3">
    <source>
        <dbReference type="ARBA" id="ARBA00022692"/>
    </source>
</evidence>
<comment type="caution">
    <text evidence="12">The sequence shown here is derived from an EMBL/GenBank/DDBJ whole genome shotgun (WGS) entry which is preliminary data.</text>
</comment>
<keyword evidence="6" id="KW-0833">Ubl conjugation pathway</keyword>
<keyword evidence="7" id="KW-0862">Zinc</keyword>
<evidence type="ECO:0000256" key="5">
    <source>
        <dbReference type="ARBA" id="ARBA00022771"/>
    </source>
</evidence>
<evidence type="ECO:0000313" key="13">
    <source>
        <dbReference type="Proteomes" id="UP000663881"/>
    </source>
</evidence>
<keyword evidence="4" id="KW-0479">Metal-binding</keyword>
<keyword evidence="8 10" id="KW-1133">Transmembrane helix</keyword>
<dbReference type="InterPro" id="IPR036013">
    <property type="entry name" value="Band_7/SPFH_dom_sf"/>
</dbReference>
<dbReference type="EMBL" id="CAJOAY010001473">
    <property type="protein sequence ID" value="CAF3847491.1"/>
    <property type="molecule type" value="Genomic_DNA"/>
</dbReference>
<dbReference type="InterPro" id="IPR050710">
    <property type="entry name" value="Band7/mec-2_domain"/>
</dbReference>
<dbReference type="AlphaFoldDB" id="A0A819EAN6"/>
<dbReference type="InterPro" id="IPR001107">
    <property type="entry name" value="Band_7"/>
</dbReference>
<keyword evidence="9 10" id="KW-0472">Membrane</keyword>
<dbReference type="CDD" id="cd20335">
    <property type="entry name" value="BRcat_RBR"/>
    <property type="match status" value="1"/>
</dbReference>
<dbReference type="InterPro" id="IPR001972">
    <property type="entry name" value="Stomatin_HflK_fam"/>
</dbReference>
<name>A0A819EAN6_9BILA</name>
<dbReference type="CDD" id="cd00637">
    <property type="entry name" value="7tm_classA_rhodopsin-like"/>
    <property type="match status" value="1"/>
</dbReference>
<dbReference type="GO" id="GO:0009898">
    <property type="term" value="C:cytoplasmic side of plasma membrane"/>
    <property type="evidence" value="ECO:0007669"/>
    <property type="project" value="UniProtKB-ARBA"/>
</dbReference>
<dbReference type="PANTHER" id="PTHR43327:SF10">
    <property type="entry name" value="STOMATIN-LIKE PROTEIN 2, MITOCHONDRIAL"/>
    <property type="match status" value="1"/>
</dbReference>
<keyword evidence="5" id="KW-0863">Zinc-finger</keyword>
<protein>
    <recommendedName>
        <fullName evidence="11">G-protein coupled receptors family 1 profile domain-containing protein</fullName>
    </recommendedName>
</protein>
<dbReference type="SUPFAM" id="SSF57850">
    <property type="entry name" value="RING/U-box"/>
    <property type="match status" value="1"/>
</dbReference>
<sequence>MSSNNNTSIILTILRLQSAFRYPSLILGFTLLIGGVLGNILNIIVFIKVGNYKNNACSFYMFVRTFVDLYILLTGLTTRILATGFQMDFTSINWIWCKMRGGFIDINIQSTFTLICLQAIDAFICSSPSVVVRQKSNIRIARYLILGTVCFWSIHEIPYFIFQDLVIVRGTPMCITTNTIYAQYHSYFTTLCIFTTIPIIMISFFGFLTVRHMKTISVTRTLSSLTRQTISMALFQIFAVFVFNGPYAAWQIYTVATANVVKDTYRRAVEQLINLFVGTYGYGPYARIELNRQISNMKFECRQQLNQMVNAITMNNNYDPRNDNEFRKISHDDQSETASQFAMRRLVKMTINKPSCNIDSDPIHDISQEQNEQQSLNIHHRPTRQCAVHMEDQPFDQFEKRYSEQCQHKERTICDLCVYNNVEAALKDMQITSLTCPELGCQAVFGYNEVCEILLRNDNHALFEMYDRQLTHQHLEQMSEFIWCPYPGCGSGQLIERDTSDRNRINCIKCNRMICSHHRIKWHIDMTCEEYDQLERAFIKYISADEIVDDSQASEQKRSFLTIVNQGFEAYRTTLGRNPVHLKPGLSLSLPVIHHIQKVDMREAGMGVDKISAFTKDNVPVQLSAVLFYQVKNAYKACFDVTDYRSSIYSVGTSSLRSIVGQFEYDQIIGDRNKLNKEWLSVVGNSIEHWGVQTTKAEIQSFGPLDASVARTLEKQMDAERDRRQQELNTRAKINISEGEKQSMILHSEGNLVAAKNLADASLITAQKQAEGQKYLIEQETLALTKQLETISQQLNNDYPLTVRYLLARRRFDELQAIANGKNNSTYFINNQTEGIDSLKIFADIQKQNREN</sequence>
<evidence type="ECO:0000259" key="11">
    <source>
        <dbReference type="PROSITE" id="PS50262"/>
    </source>
</evidence>
<reference evidence="12" key="1">
    <citation type="submission" date="2021-02" db="EMBL/GenBank/DDBJ databases">
        <authorList>
            <person name="Nowell W R."/>
        </authorList>
    </citation>
    <scope>NUCLEOTIDE SEQUENCE</scope>
</reference>
<evidence type="ECO:0000256" key="2">
    <source>
        <dbReference type="ARBA" id="ARBA00008164"/>
    </source>
</evidence>
<keyword evidence="3 10" id="KW-0812">Transmembrane</keyword>
<dbReference type="SUPFAM" id="SSF81321">
    <property type="entry name" value="Family A G protein-coupled receptor-like"/>
    <property type="match status" value="1"/>
</dbReference>
<dbReference type="InterPro" id="IPR017452">
    <property type="entry name" value="GPCR_Rhodpsn_7TM"/>
</dbReference>
<dbReference type="Gene3D" id="1.20.1070.10">
    <property type="entry name" value="Rhodopsin 7-helix transmembrane proteins"/>
    <property type="match status" value="1"/>
</dbReference>
<evidence type="ECO:0000256" key="4">
    <source>
        <dbReference type="ARBA" id="ARBA00022723"/>
    </source>
</evidence>
<accession>A0A819EAN6</accession>
<feature type="transmembrane region" description="Helical" evidence="10">
    <location>
        <begin position="59"/>
        <end position="82"/>
    </location>
</feature>
<dbReference type="Proteomes" id="UP000663881">
    <property type="component" value="Unassembled WGS sequence"/>
</dbReference>
<evidence type="ECO:0000256" key="10">
    <source>
        <dbReference type="SAM" id="Phobius"/>
    </source>
</evidence>
<comment type="subcellular location">
    <subcellularLocation>
        <location evidence="1">Membrane</location>
    </subcellularLocation>
</comment>
<dbReference type="Gene3D" id="3.30.479.30">
    <property type="entry name" value="Band 7 domain"/>
    <property type="match status" value="1"/>
</dbReference>
<dbReference type="FunFam" id="3.30.479.30:FF:000004">
    <property type="entry name" value="Putative membrane protease family, stomatin"/>
    <property type="match status" value="1"/>
</dbReference>
<dbReference type="Pfam" id="PF01485">
    <property type="entry name" value="IBR"/>
    <property type="match status" value="1"/>
</dbReference>
<dbReference type="Gene3D" id="2.20.25.20">
    <property type="match status" value="1"/>
</dbReference>
<evidence type="ECO:0000256" key="8">
    <source>
        <dbReference type="ARBA" id="ARBA00022989"/>
    </source>
</evidence>
<dbReference type="SMART" id="SM00244">
    <property type="entry name" value="PHB"/>
    <property type="match status" value="1"/>
</dbReference>